<dbReference type="PROSITE" id="PS50943">
    <property type="entry name" value="HTH_CROC1"/>
    <property type="match status" value="1"/>
</dbReference>
<dbReference type="SMART" id="SM00530">
    <property type="entry name" value="HTH_XRE"/>
    <property type="match status" value="1"/>
</dbReference>
<sequence length="130" mass="14458">MDSESLSSEQLQRLLGEVARSARARLGLTQAQVALRVGLVPNVYGRIERGGMMPAVPTLRRLARVLELSTDALLLLREEDVAASVHHPLPEVELSGDLRQLMVLVRGWRPAKVKQLLRVLRLLEAPLKEV</sequence>
<evidence type="ECO:0000313" key="3">
    <source>
        <dbReference type="Proteomes" id="UP000217289"/>
    </source>
</evidence>
<dbReference type="AlphaFoldDB" id="A0A250IE59"/>
<dbReference type="RefSeq" id="WP_095978546.1">
    <property type="nucleotide sequence ID" value="NZ_CP022163.1"/>
</dbReference>
<dbReference type="GO" id="GO:0003677">
    <property type="term" value="F:DNA binding"/>
    <property type="evidence" value="ECO:0007669"/>
    <property type="project" value="UniProtKB-KW"/>
</dbReference>
<evidence type="ECO:0000313" key="2">
    <source>
        <dbReference type="EMBL" id="ATB30055.1"/>
    </source>
</evidence>
<proteinExistence type="predicted"/>
<dbReference type="KEGG" id="mbd:MEBOL_003510"/>
<dbReference type="Proteomes" id="UP000217289">
    <property type="component" value="Chromosome"/>
</dbReference>
<gene>
    <name evidence="2" type="ORF">MEBOL_003510</name>
</gene>
<name>A0A250IE59_9BACT</name>
<dbReference type="SUPFAM" id="SSF47413">
    <property type="entry name" value="lambda repressor-like DNA-binding domains"/>
    <property type="match status" value="1"/>
</dbReference>
<dbReference type="Pfam" id="PF01381">
    <property type="entry name" value="HTH_3"/>
    <property type="match status" value="1"/>
</dbReference>
<evidence type="ECO:0000259" key="1">
    <source>
        <dbReference type="PROSITE" id="PS50943"/>
    </source>
</evidence>
<dbReference type="InterPro" id="IPR001387">
    <property type="entry name" value="Cro/C1-type_HTH"/>
</dbReference>
<dbReference type="EMBL" id="CP022163">
    <property type="protein sequence ID" value="ATB30055.1"/>
    <property type="molecule type" value="Genomic_DNA"/>
</dbReference>
<dbReference type="CDD" id="cd00093">
    <property type="entry name" value="HTH_XRE"/>
    <property type="match status" value="1"/>
</dbReference>
<protein>
    <submittedName>
        <fullName evidence="2">DNA-binding protein</fullName>
    </submittedName>
</protein>
<accession>A0A250IE59</accession>
<keyword evidence="2" id="KW-0238">DNA-binding</keyword>
<dbReference type="Gene3D" id="1.10.260.40">
    <property type="entry name" value="lambda repressor-like DNA-binding domains"/>
    <property type="match status" value="1"/>
</dbReference>
<keyword evidence="3" id="KW-1185">Reference proteome</keyword>
<reference evidence="2 3" key="1">
    <citation type="submission" date="2017-06" db="EMBL/GenBank/DDBJ databases">
        <authorList>
            <person name="Kim H.J."/>
            <person name="Triplett B.A."/>
        </authorList>
    </citation>
    <scope>NUCLEOTIDE SEQUENCE [LARGE SCALE GENOMIC DNA]</scope>
    <source>
        <strain evidence="2 3">DSM 14713</strain>
    </source>
</reference>
<feature type="domain" description="HTH cro/C1-type" evidence="1">
    <location>
        <begin position="20"/>
        <end position="73"/>
    </location>
</feature>
<organism evidence="2 3">
    <name type="scientific">Melittangium boletus DSM 14713</name>
    <dbReference type="NCBI Taxonomy" id="1294270"/>
    <lineage>
        <taxon>Bacteria</taxon>
        <taxon>Pseudomonadati</taxon>
        <taxon>Myxococcota</taxon>
        <taxon>Myxococcia</taxon>
        <taxon>Myxococcales</taxon>
        <taxon>Cystobacterineae</taxon>
        <taxon>Archangiaceae</taxon>
        <taxon>Melittangium</taxon>
    </lineage>
</organism>
<dbReference type="OrthoDB" id="9815697at2"/>
<dbReference type="InterPro" id="IPR010982">
    <property type="entry name" value="Lambda_DNA-bd_dom_sf"/>
</dbReference>